<keyword evidence="2" id="KW-1133">Transmembrane helix</keyword>
<keyword evidence="2" id="KW-0472">Membrane</keyword>
<dbReference type="EMBL" id="MGIL01000015">
    <property type="protein sequence ID" value="OGM88127.1"/>
    <property type="molecule type" value="Genomic_DNA"/>
</dbReference>
<feature type="transmembrane region" description="Helical" evidence="2">
    <location>
        <begin position="6"/>
        <end position="29"/>
    </location>
</feature>
<comment type="caution">
    <text evidence="3">The sequence shown here is derived from an EMBL/GenBank/DDBJ whole genome shotgun (WGS) entry which is preliminary data.</text>
</comment>
<evidence type="ECO:0000313" key="4">
    <source>
        <dbReference type="Proteomes" id="UP000177596"/>
    </source>
</evidence>
<keyword evidence="2" id="KW-0812">Transmembrane</keyword>
<dbReference type="Proteomes" id="UP000177596">
    <property type="component" value="Unassembled WGS sequence"/>
</dbReference>
<organism evidence="3 4">
    <name type="scientific">Candidatus Woesebacteria bacterium RIFOXYD1_FULL_43_18</name>
    <dbReference type="NCBI Taxonomy" id="1802551"/>
    <lineage>
        <taxon>Bacteria</taxon>
        <taxon>Candidatus Woeseibacteriota</taxon>
    </lineage>
</organism>
<evidence type="ECO:0000256" key="2">
    <source>
        <dbReference type="SAM" id="Phobius"/>
    </source>
</evidence>
<evidence type="ECO:0000256" key="1">
    <source>
        <dbReference type="SAM" id="MobiDB-lite"/>
    </source>
</evidence>
<proteinExistence type="predicted"/>
<name>A0A1F8DHN9_9BACT</name>
<dbReference type="AlphaFoldDB" id="A0A1F8DHN9"/>
<evidence type="ECO:0000313" key="3">
    <source>
        <dbReference type="EMBL" id="OGM88127.1"/>
    </source>
</evidence>
<feature type="region of interest" description="Disordered" evidence="1">
    <location>
        <begin position="60"/>
        <end position="81"/>
    </location>
</feature>
<sequence>MKKQKGFIQIIIIAAVALVVVGAGAYYYFTARKSIGSEMPVNAGIAAEYQADYQEGAANAPSIKSGADLDRATSDLDGTDLGQIDKELNSLSADSSSF</sequence>
<accession>A0A1F8DHN9</accession>
<gene>
    <name evidence="3" type="ORF">A2573_01810</name>
</gene>
<reference evidence="3 4" key="1">
    <citation type="journal article" date="2016" name="Nat. Commun.">
        <title>Thousands of microbial genomes shed light on interconnected biogeochemical processes in an aquifer system.</title>
        <authorList>
            <person name="Anantharaman K."/>
            <person name="Brown C.T."/>
            <person name="Hug L.A."/>
            <person name="Sharon I."/>
            <person name="Castelle C.J."/>
            <person name="Probst A.J."/>
            <person name="Thomas B.C."/>
            <person name="Singh A."/>
            <person name="Wilkins M.J."/>
            <person name="Karaoz U."/>
            <person name="Brodie E.L."/>
            <person name="Williams K.H."/>
            <person name="Hubbard S.S."/>
            <person name="Banfield J.F."/>
        </authorList>
    </citation>
    <scope>NUCLEOTIDE SEQUENCE [LARGE SCALE GENOMIC DNA]</scope>
</reference>
<protein>
    <submittedName>
        <fullName evidence="3">Uncharacterized protein</fullName>
    </submittedName>
</protein>